<gene>
    <name evidence="2" type="ORF">PROFUN_06287</name>
</gene>
<dbReference type="AlphaFoldDB" id="A0A2P6NEC4"/>
<feature type="region of interest" description="Disordered" evidence="1">
    <location>
        <begin position="35"/>
        <end position="64"/>
    </location>
</feature>
<keyword evidence="3" id="KW-1185">Reference proteome</keyword>
<comment type="caution">
    <text evidence="2">The sequence shown here is derived from an EMBL/GenBank/DDBJ whole genome shotgun (WGS) entry which is preliminary data.</text>
</comment>
<dbReference type="InParanoid" id="A0A2P6NEC4"/>
<sequence length="311" mass="36082">MAKTFHSSSVDCTQFFIAAGYLYECYRPQQHPKCGHCHRQAADKSSLTRRGTTQDDPPDGDQISHIRERENTMGHGVVPIDEPALARIQLQPKASKLLGVDRSQLKVMDRLGLDPQQLLTAREEQLDHSEALTRREREQQAWQLHRPCAKARAMLGFNPSDRKAMDILGIDDSALQRAKRLHSLLEYTRSRPLDSLPAGLDRKRLRKAFQWLGIAPSQRKVMDRLGLDDSDLRRLQKEEDQRYLEFCEQERRTERYIHRKDAQKAFRRLGEDPVVHKLKHHLGVEKAQIERQVYVQMGLPLCDNELKAEQR</sequence>
<organism evidence="2 3">
    <name type="scientific">Planoprotostelium fungivorum</name>
    <dbReference type="NCBI Taxonomy" id="1890364"/>
    <lineage>
        <taxon>Eukaryota</taxon>
        <taxon>Amoebozoa</taxon>
        <taxon>Evosea</taxon>
        <taxon>Variosea</taxon>
        <taxon>Cavosteliida</taxon>
        <taxon>Cavosteliaceae</taxon>
        <taxon>Planoprotostelium</taxon>
    </lineage>
</organism>
<accession>A0A2P6NEC4</accession>
<evidence type="ECO:0000313" key="2">
    <source>
        <dbReference type="EMBL" id="PRP82275.1"/>
    </source>
</evidence>
<reference evidence="2 3" key="1">
    <citation type="journal article" date="2018" name="Genome Biol. Evol.">
        <title>Multiple Roots of Fruiting Body Formation in Amoebozoa.</title>
        <authorList>
            <person name="Hillmann F."/>
            <person name="Forbes G."/>
            <person name="Novohradska S."/>
            <person name="Ferling I."/>
            <person name="Riege K."/>
            <person name="Groth M."/>
            <person name="Westermann M."/>
            <person name="Marz M."/>
            <person name="Spaller T."/>
            <person name="Winckler T."/>
            <person name="Schaap P."/>
            <person name="Glockner G."/>
        </authorList>
    </citation>
    <scope>NUCLEOTIDE SEQUENCE [LARGE SCALE GENOMIC DNA]</scope>
    <source>
        <strain evidence="2 3">Jena</strain>
    </source>
</reference>
<protein>
    <submittedName>
        <fullName evidence="2">Uncharacterized protein</fullName>
    </submittedName>
</protein>
<dbReference type="STRING" id="1890364.A0A2P6NEC4"/>
<proteinExistence type="predicted"/>
<feature type="compositionally biased region" description="Polar residues" evidence="1">
    <location>
        <begin position="43"/>
        <end position="55"/>
    </location>
</feature>
<dbReference type="EMBL" id="MDYQ01000107">
    <property type="protein sequence ID" value="PRP82275.1"/>
    <property type="molecule type" value="Genomic_DNA"/>
</dbReference>
<evidence type="ECO:0000313" key="3">
    <source>
        <dbReference type="Proteomes" id="UP000241769"/>
    </source>
</evidence>
<evidence type="ECO:0000256" key="1">
    <source>
        <dbReference type="SAM" id="MobiDB-lite"/>
    </source>
</evidence>
<dbReference type="Proteomes" id="UP000241769">
    <property type="component" value="Unassembled WGS sequence"/>
</dbReference>
<name>A0A2P6NEC4_9EUKA</name>